<comment type="caution">
    <text evidence="2">The sequence shown here is derived from an EMBL/GenBank/DDBJ whole genome shotgun (WGS) entry which is preliminary data.</text>
</comment>
<feature type="region of interest" description="Disordered" evidence="1">
    <location>
        <begin position="219"/>
        <end position="270"/>
    </location>
</feature>
<evidence type="ECO:0000256" key="1">
    <source>
        <dbReference type="SAM" id="MobiDB-lite"/>
    </source>
</evidence>
<gene>
    <name evidence="2" type="ORF">GLP15_2158</name>
</gene>
<protein>
    <submittedName>
        <fullName evidence="2">Uncharacterized protein</fullName>
    </submittedName>
</protein>
<dbReference type="OrthoDB" id="10259365at2759"/>
<dbReference type="VEuPathDB" id="GiardiaDB:GLP15_2158"/>
<evidence type="ECO:0000313" key="3">
    <source>
        <dbReference type="Proteomes" id="UP000008974"/>
    </source>
</evidence>
<reference evidence="2 3" key="1">
    <citation type="journal article" date="2010" name="BMC Genomics">
        <title>Genome analysis and comparative genomics of a Giardia intestinalis assemblage E isolate.</title>
        <authorList>
            <person name="Jerlstrom-Hultqvist J."/>
            <person name="Franzen O."/>
            <person name="Ankarklev J."/>
            <person name="Xu F."/>
            <person name="Nohynkova E."/>
            <person name="Andersson J.O."/>
            <person name="Svard S.G."/>
            <person name="Andersson B."/>
        </authorList>
    </citation>
    <scope>NUCLEOTIDE SEQUENCE [LARGE SCALE GENOMIC DNA]</scope>
    <source>
        <strain evidence="2 3">P15</strain>
    </source>
</reference>
<evidence type="ECO:0000313" key="2">
    <source>
        <dbReference type="EMBL" id="EFO61812.1"/>
    </source>
</evidence>
<dbReference type="AlphaFoldDB" id="E1F6Z0"/>
<name>E1F6Z0_GIAIA</name>
<organism evidence="2 3">
    <name type="scientific">Giardia intestinalis (strain P15)</name>
    <name type="common">Giardia lamblia</name>
    <dbReference type="NCBI Taxonomy" id="658858"/>
    <lineage>
        <taxon>Eukaryota</taxon>
        <taxon>Metamonada</taxon>
        <taxon>Diplomonadida</taxon>
        <taxon>Hexamitidae</taxon>
        <taxon>Giardiinae</taxon>
        <taxon>Giardia</taxon>
    </lineage>
</organism>
<feature type="compositionally biased region" description="Basic and acidic residues" evidence="1">
    <location>
        <begin position="259"/>
        <end position="270"/>
    </location>
</feature>
<proteinExistence type="predicted"/>
<dbReference type="Proteomes" id="UP000008974">
    <property type="component" value="Unassembled WGS sequence"/>
</dbReference>
<accession>E1F6Z0</accession>
<sequence length="411" mass="45282">MSVSRQAENCLSIRLVWDIIQEKTAPADRDFALYAVGKDLVERNADVYHEAVTNLEILCDMFTNVATASDSAGTLIQTKGLYLHFDEHESLLKEVVDLLKQSGLENKTLLSRSKSQARRLNGVAEAYHKQEKFKASKVVQRILSSKTIKALSTQADATQFSYVSDSLFATPASNTVADAPSTSRAYTSHLLSPEETVPTPNLALSLPVQVVPQVHAFIEDSTEPRDPGGNSNDISEDNDGDVDFYAVDSPPARGQSETCPEKRPEPREPLVDPYIYDASILRGLRLTASDYTGEFVVRIRNMLEIEYNYLLEKVEKIQSTITNTAKISEVALAISQELVESAKNLTEADLIRLRGIVAHQVHGQETNAKNAKPPLLQENRSKQLLSSPAHSMTTLLAGSMSALKCLPKINK</sequence>
<dbReference type="OMA" id="IRLVWDI"/>
<dbReference type="EMBL" id="ACVC01000209">
    <property type="protein sequence ID" value="EFO61812.1"/>
    <property type="molecule type" value="Genomic_DNA"/>
</dbReference>